<name>A0A0C2JNV5_THEKT</name>
<organism evidence="1 2">
    <name type="scientific">Thelohanellus kitauei</name>
    <name type="common">Myxosporean</name>
    <dbReference type="NCBI Taxonomy" id="669202"/>
    <lineage>
        <taxon>Eukaryota</taxon>
        <taxon>Metazoa</taxon>
        <taxon>Cnidaria</taxon>
        <taxon>Myxozoa</taxon>
        <taxon>Myxosporea</taxon>
        <taxon>Bivalvulida</taxon>
        <taxon>Platysporina</taxon>
        <taxon>Myxobolidae</taxon>
        <taxon>Thelohanellus</taxon>
    </lineage>
</organism>
<comment type="caution">
    <text evidence="1">The sequence shown here is derived from an EMBL/GenBank/DDBJ whole genome shotgun (WGS) entry which is preliminary data.</text>
</comment>
<proteinExistence type="predicted"/>
<evidence type="ECO:0000313" key="2">
    <source>
        <dbReference type="Proteomes" id="UP000031668"/>
    </source>
</evidence>
<dbReference type="AlphaFoldDB" id="A0A0C2JNV5"/>
<dbReference type="Proteomes" id="UP000031668">
    <property type="component" value="Unassembled WGS sequence"/>
</dbReference>
<accession>A0A0C2JNV5</accession>
<keyword evidence="2" id="KW-1185">Reference proteome</keyword>
<dbReference type="EMBL" id="JWZT01001870">
    <property type="protein sequence ID" value="KII71033.1"/>
    <property type="molecule type" value="Genomic_DNA"/>
</dbReference>
<sequence>MSLEAAEAFLRANEGYKFNHIVELRVQIFDESFNELDKEHRDYLQAFIFYLRFIYSRVNLSINSSSIQAWKLFEIMWVVSAILVINIGETLALELSHHAR</sequence>
<protein>
    <submittedName>
        <fullName evidence="1">Uncharacterized protein</fullName>
    </submittedName>
</protein>
<reference evidence="1 2" key="1">
    <citation type="journal article" date="2014" name="Genome Biol. Evol.">
        <title>The genome of the myxosporean Thelohanellus kitauei shows adaptations to nutrient acquisition within its fish host.</title>
        <authorList>
            <person name="Yang Y."/>
            <person name="Xiong J."/>
            <person name="Zhou Z."/>
            <person name="Huo F."/>
            <person name="Miao W."/>
            <person name="Ran C."/>
            <person name="Liu Y."/>
            <person name="Zhang J."/>
            <person name="Feng J."/>
            <person name="Wang M."/>
            <person name="Wang M."/>
            <person name="Wang L."/>
            <person name="Yao B."/>
        </authorList>
    </citation>
    <scope>NUCLEOTIDE SEQUENCE [LARGE SCALE GENOMIC DNA]</scope>
    <source>
        <strain evidence="1">Wuqing</strain>
    </source>
</reference>
<gene>
    <name evidence="1" type="ORF">RF11_14444</name>
</gene>
<evidence type="ECO:0000313" key="1">
    <source>
        <dbReference type="EMBL" id="KII71033.1"/>
    </source>
</evidence>